<proteinExistence type="predicted"/>
<sequence>MGSENGQDSLLGVSRRRLRSTTLRRDAFAASQVKDQIAKNIADQTVEHRTEIFRAQIQAYYAKWVPIGSNIRYLSMRMWTTRFARSPCYWQRKASQMWIKPISISVQVHSELMFGGSCSYGLKAVYTWTQT</sequence>
<gene>
    <name evidence="1" type="ORF">PCOR1329_LOCUS71142</name>
</gene>
<protein>
    <submittedName>
        <fullName evidence="1">Uncharacterized protein</fullName>
    </submittedName>
</protein>
<organism evidence="1 2">
    <name type="scientific">Prorocentrum cordatum</name>
    <dbReference type="NCBI Taxonomy" id="2364126"/>
    <lineage>
        <taxon>Eukaryota</taxon>
        <taxon>Sar</taxon>
        <taxon>Alveolata</taxon>
        <taxon>Dinophyceae</taxon>
        <taxon>Prorocentrales</taxon>
        <taxon>Prorocentraceae</taxon>
        <taxon>Prorocentrum</taxon>
    </lineage>
</organism>
<evidence type="ECO:0000313" key="2">
    <source>
        <dbReference type="Proteomes" id="UP001189429"/>
    </source>
</evidence>
<keyword evidence="2" id="KW-1185">Reference proteome</keyword>
<reference evidence="1" key="1">
    <citation type="submission" date="2023-10" db="EMBL/GenBank/DDBJ databases">
        <authorList>
            <person name="Chen Y."/>
            <person name="Shah S."/>
            <person name="Dougan E. K."/>
            <person name="Thang M."/>
            <person name="Chan C."/>
        </authorList>
    </citation>
    <scope>NUCLEOTIDE SEQUENCE [LARGE SCALE GENOMIC DNA]</scope>
</reference>
<name>A0ABN9WXV2_9DINO</name>
<accession>A0ABN9WXV2</accession>
<dbReference type="EMBL" id="CAUYUJ010019427">
    <property type="protein sequence ID" value="CAK0891101.1"/>
    <property type="molecule type" value="Genomic_DNA"/>
</dbReference>
<evidence type="ECO:0000313" key="1">
    <source>
        <dbReference type="EMBL" id="CAK0891101.1"/>
    </source>
</evidence>
<dbReference type="Proteomes" id="UP001189429">
    <property type="component" value="Unassembled WGS sequence"/>
</dbReference>
<comment type="caution">
    <text evidence="1">The sequence shown here is derived from an EMBL/GenBank/DDBJ whole genome shotgun (WGS) entry which is preliminary data.</text>
</comment>